<name>A0A139WBF7_TRICA</name>
<proteinExistence type="predicted"/>
<protein>
    <recommendedName>
        <fullName evidence="3">Ig-like domain-containing protein</fullName>
    </recommendedName>
</protein>
<dbReference type="AlphaFoldDB" id="A0A139WBF7"/>
<reference evidence="1 2" key="2">
    <citation type="journal article" date="2010" name="Nucleic Acids Res.">
        <title>BeetleBase in 2010: revisions to provide comprehensive genomic information for Tribolium castaneum.</title>
        <authorList>
            <person name="Kim H.S."/>
            <person name="Murphy T."/>
            <person name="Xia J."/>
            <person name="Caragea D."/>
            <person name="Park Y."/>
            <person name="Beeman R.W."/>
            <person name="Lorenzen M.D."/>
            <person name="Butcher S."/>
            <person name="Manak J.R."/>
            <person name="Brown S.J."/>
        </authorList>
    </citation>
    <scope>GENOME REANNOTATION</scope>
    <source>
        <strain evidence="1 2">Georgia GA2</strain>
    </source>
</reference>
<evidence type="ECO:0000313" key="2">
    <source>
        <dbReference type="Proteomes" id="UP000007266"/>
    </source>
</evidence>
<evidence type="ECO:0008006" key="3">
    <source>
        <dbReference type="Google" id="ProtNLM"/>
    </source>
</evidence>
<dbReference type="OMA" id="KVESWID"/>
<gene>
    <name evidence="1" type="primary">AUGUSTUS-3.0.2_34381</name>
    <name evidence="1" type="ORF">TcasGA2_TC034381</name>
</gene>
<dbReference type="InParanoid" id="A0A139WBF7"/>
<dbReference type="InterPro" id="IPR013783">
    <property type="entry name" value="Ig-like_fold"/>
</dbReference>
<dbReference type="EMBL" id="KQ971372">
    <property type="protein sequence ID" value="KYB25259.1"/>
    <property type="molecule type" value="Genomic_DNA"/>
</dbReference>
<reference evidence="1 2" key="1">
    <citation type="journal article" date="2008" name="Nature">
        <title>The genome of the model beetle and pest Tribolium castaneum.</title>
        <authorList>
            <consortium name="Tribolium Genome Sequencing Consortium"/>
            <person name="Richards S."/>
            <person name="Gibbs R.A."/>
            <person name="Weinstock G.M."/>
            <person name="Brown S.J."/>
            <person name="Denell R."/>
            <person name="Beeman R.W."/>
            <person name="Gibbs R."/>
            <person name="Beeman R.W."/>
            <person name="Brown S.J."/>
            <person name="Bucher G."/>
            <person name="Friedrich M."/>
            <person name="Grimmelikhuijzen C.J."/>
            <person name="Klingler M."/>
            <person name="Lorenzen M."/>
            <person name="Richards S."/>
            <person name="Roth S."/>
            <person name="Schroder R."/>
            <person name="Tautz D."/>
            <person name="Zdobnov E.M."/>
            <person name="Muzny D."/>
            <person name="Gibbs R.A."/>
            <person name="Weinstock G.M."/>
            <person name="Attaway T."/>
            <person name="Bell S."/>
            <person name="Buhay C.J."/>
            <person name="Chandrabose M.N."/>
            <person name="Chavez D."/>
            <person name="Clerk-Blankenburg K.P."/>
            <person name="Cree A."/>
            <person name="Dao M."/>
            <person name="Davis C."/>
            <person name="Chacko J."/>
            <person name="Dinh H."/>
            <person name="Dugan-Rocha S."/>
            <person name="Fowler G."/>
            <person name="Garner T.T."/>
            <person name="Garnes J."/>
            <person name="Gnirke A."/>
            <person name="Hawes A."/>
            <person name="Hernandez J."/>
            <person name="Hines S."/>
            <person name="Holder M."/>
            <person name="Hume J."/>
            <person name="Jhangiani S.N."/>
            <person name="Joshi V."/>
            <person name="Khan Z.M."/>
            <person name="Jackson L."/>
            <person name="Kovar C."/>
            <person name="Kowis A."/>
            <person name="Lee S."/>
            <person name="Lewis L.R."/>
            <person name="Margolis J."/>
            <person name="Morgan M."/>
            <person name="Nazareth L.V."/>
            <person name="Nguyen N."/>
            <person name="Okwuonu G."/>
            <person name="Parker D."/>
            <person name="Richards S."/>
            <person name="Ruiz S.J."/>
            <person name="Santibanez J."/>
            <person name="Savard J."/>
            <person name="Scherer S.E."/>
            <person name="Schneider B."/>
            <person name="Sodergren E."/>
            <person name="Tautz D."/>
            <person name="Vattahil S."/>
            <person name="Villasana D."/>
            <person name="White C.S."/>
            <person name="Wright R."/>
            <person name="Park Y."/>
            <person name="Beeman R.W."/>
            <person name="Lord J."/>
            <person name="Oppert B."/>
            <person name="Lorenzen M."/>
            <person name="Brown S."/>
            <person name="Wang L."/>
            <person name="Savard J."/>
            <person name="Tautz D."/>
            <person name="Richards S."/>
            <person name="Weinstock G."/>
            <person name="Gibbs R.A."/>
            <person name="Liu Y."/>
            <person name="Worley K."/>
            <person name="Weinstock G."/>
            <person name="Elsik C.G."/>
            <person name="Reese J.T."/>
            <person name="Elhaik E."/>
            <person name="Landan G."/>
            <person name="Graur D."/>
            <person name="Arensburger P."/>
            <person name="Atkinson P."/>
            <person name="Beeman R.W."/>
            <person name="Beidler J."/>
            <person name="Brown S.J."/>
            <person name="Demuth J.P."/>
            <person name="Drury D.W."/>
            <person name="Du Y.Z."/>
            <person name="Fujiwara H."/>
            <person name="Lorenzen M."/>
            <person name="Maselli V."/>
            <person name="Osanai M."/>
            <person name="Park Y."/>
            <person name="Robertson H.M."/>
            <person name="Tu Z."/>
            <person name="Wang J.J."/>
            <person name="Wang S."/>
            <person name="Richards S."/>
            <person name="Song H."/>
            <person name="Zhang L."/>
            <person name="Sodergren E."/>
            <person name="Werner D."/>
            <person name="Stanke M."/>
            <person name="Morgenstern B."/>
            <person name="Solovyev V."/>
            <person name="Kosarev P."/>
            <person name="Brown G."/>
            <person name="Chen H.C."/>
            <person name="Ermolaeva O."/>
            <person name="Hlavina W."/>
            <person name="Kapustin Y."/>
            <person name="Kiryutin B."/>
            <person name="Kitts P."/>
            <person name="Maglott D."/>
            <person name="Pruitt K."/>
            <person name="Sapojnikov V."/>
            <person name="Souvorov A."/>
            <person name="Mackey A.J."/>
            <person name="Waterhouse R.M."/>
            <person name="Wyder S."/>
            <person name="Zdobnov E.M."/>
            <person name="Zdobnov E.M."/>
            <person name="Wyder S."/>
            <person name="Kriventseva E.V."/>
            <person name="Kadowaki T."/>
            <person name="Bork P."/>
            <person name="Aranda M."/>
            <person name="Bao R."/>
            <person name="Beermann A."/>
            <person name="Berns N."/>
            <person name="Bolognesi R."/>
            <person name="Bonneton F."/>
            <person name="Bopp D."/>
            <person name="Brown S.J."/>
            <person name="Bucher G."/>
            <person name="Butts T."/>
            <person name="Chaumot A."/>
            <person name="Denell R.E."/>
            <person name="Ferrier D.E."/>
            <person name="Friedrich M."/>
            <person name="Gordon C.M."/>
            <person name="Jindra M."/>
            <person name="Klingler M."/>
            <person name="Lan Q."/>
            <person name="Lattorff H.M."/>
            <person name="Laudet V."/>
            <person name="von Levetsow C."/>
            <person name="Liu Z."/>
            <person name="Lutz R."/>
            <person name="Lynch J.A."/>
            <person name="da Fonseca R.N."/>
            <person name="Posnien N."/>
            <person name="Reuter R."/>
            <person name="Roth S."/>
            <person name="Savard J."/>
            <person name="Schinko J.B."/>
            <person name="Schmitt C."/>
            <person name="Schoppmeier M."/>
            <person name="Schroder R."/>
            <person name="Shippy T.D."/>
            <person name="Simonnet F."/>
            <person name="Marques-Souza H."/>
            <person name="Tautz D."/>
            <person name="Tomoyasu Y."/>
            <person name="Trauner J."/>
            <person name="Van der Zee M."/>
            <person name="Vervoort M."/>
            <person name="Wittkopp N."/>
            <person name="Wimmer E.A."/>
            <person name="Yang X."/>
            <person name="Jones A.K."/>
            <person name="Sattelle D.B."/>
            <person name="Ebert P.R."/>
            <person name="Nelson D."/>
            <person name="Scott J.G."/>
            <person name="Beeman R.W."/>
            <person name="Muthukrishnan S."/>
            <person name="Kramer K.J."/>
            <person name="Arakane Y."/>
            <person name="Beeman R.W."/>
            <person name="Zhu Q."/>
            <person name="Hogenkamp D."/>
            <person name="Dixit R."/>
            <person name="Oppert B."/>
            <person name="Jiang H."/>
            <person name="Zou Z."/>
            <person name="Marshall J."/>
            <person name="Elpidina E."/>
            <person name="Vinokurov K."/>
            <person name="Oppert C."/>
            <person name="Zou Z."/>
            <person name="Evans J."/>
            <person name="Lu Z."/>
            <person name="Zhao P."/>
            <person name="Sumathipala N."/>
            <person name="Altincicek B."/>
            <person name="Vilcinskas A."/>
            <person name="Williams M."/>
            <person name="Hultmark D."/>
            <person name="Hetru C."/>
            <person name="Jiang H."/>
            <person name="Grimmelikhuijzen C.J."/>
            <person name="Hauser F."/>
            <person name="Cazzamali G."/>
            <person name="Williamson M."/>
            <person name="Park Y."/>
            <person name="Li B."/>
            <person name="Tanaka Y."/>
            <person name="Predel R."/>
            <person name="Neupert S."/>
            <person name="Schachtner J."/>
            <person name="Verleyen P."/>
            <person name="Raible F."/>
            <person name="Bork P."/>
            <person name="Friedrich M."/>
            <person name="Walden K.K."/>
            <person name="Robertson H.M."/>
            <person name="Angeli S."/>
            <person name="Foret S."/>
            <person name="Bucher G."/>
            <person name="Schuetz S."/>
            <person name="Maleszka R."/>
            <person name="Wimmer E.A."/>
            <person name="Beeman R.W."/>
            <person name="Lorenzen M."/>
            <person name="Tomoyasu Y."/>
            <person name="Miller S.C."/>
            <person name="Grossmann D."/>
            <person name="Bucher G."/>
        </authorList>
    </citation>
    <scope>NUCLEOTIDE SEQUENCE [LARGE SCALE GENOMIC DNA]</scope>
    <source>
        <strain evidence="1 2">Georgia GA2</strain>
    </source>
</reference>
<dbReference type="STRING" id="7070.A0A139WBF7"/>
<organism evidence="1 2">
    <name type="scientific">Tribolium castaneum</name>
    <name type="common">Red flour beetle</name>
    <dbReference type="NCBI Taxonomy" id="7070"/>
    <lineage>
        <taxon>Eukaryota</taxon>
        <taxon>Metazoa</taxon>
        <taxon>Ecdysozoa</taxon>
        <taxon>Arthropoda</taxon>
        <taxon>Hexapoda</taxon>
        <taxon>Insecta</taxon>
        <taxon>Pterygota</taxon>
        <taxon>Neoptera</taxon>
        <taxon>Endopterygota</taxon>
        <taxon>Coleoptera</taxon>
        <taxon>Polyphaga</taxon>
        <taxon>Cucujiformia</taxon>
        <taxon>Tenebrionidae</taxon>
        <taxon>Tenebrionidae incertae sedis</taxon>
        <taxon>Tribolium</taxon>
    </lineage>
</organism>
<keyword evidence="2" id="KW-1185">Reference proteome</keyword>
<dbReference type="Proteomes" id="UP000007266">
    <property type="component" value="Linkage group 9"/>
</dbReference>
<dbReference type="Gene3D" id="2.60.40.10">
    <property type="entry name" value="Immunoglobulins"/>
    <property type="match status" value="3"/>
</dbReference>
<accession>A0A139WBF7</accession>
<sequence length="196" mass="22148">MKKKERIVAQSFEVEADNEYVIRGNSAVMKCEVPSFVSDFVQVENWQDSNGNMYLPGDDYVVKQFYQSRVIDEFVLKGNTGILKCLVPSFVTDFVQVEAWLADDGTVFAYDPTLKVVNQYYEAQVYDVFVIKGNTAVFKCQIPSFVSDHVEIVSWQDTANNKFLPPGDDYGSATFYAKPPPVDPVHCTLHTRADSI</sequence>
<evidence type="ECO:0000313" key="1">
    <source>
        <dbReference type="EMBL" id="KYB25259.1"/>
    </source>
</evidence>